<comment type="caution">
    <text evidence="2">The sequence shown here is derived from an EMBL/GenBank/DDBJ whole genome shotgun (WGS) entry which is preliminary data.</text>
</comment>
<accession>A0A0L6U5A2</accession>
<keyword evidence="3" id="KW-1185">Reference proteome</keyword>
<gene>
    <name evidence="2" type="ORF">VP01_995g5</name>
</gene>
<evidence type="ECO:0000313" key="3">
    <source>
        <dbReference type="Proteomes" id="UP000037035"/>
    </source>
</evidence>
<name>A0A0L6U5A2_9BASI</name>
<organism evidence="2 3">
    <name type="scientific">Puccinia sorghi</name>
    <dbReference type="NCBI Taxonomy" id="27349"/>
    <lineage>
        <taxon>Eukaryota</taxon>
        <taxon>Fungi</taxon>
        <taxon>Dikarya</taxon>
        <taxon>Basidiomycota</taxon>
        <taxon>Pucciniomycotina</taxon>
        <taxon>Pucciniomycetes</taxon>
        <taxon>Pucciniales</taxon>
        <taxon>Pucciniaceae</taxon>
        <taxon>Puccinia</taxon>
    </lineage>
</organism>
<evidence type="ECO:0000256" key="1">
    <source>
        <dbReference type="SAM" id="MobiDB-lite"/>
    </source>
</evidence>
<feature type="region of interest" description="Disordered" evidence="1">
    <location>
        <begin position="1"/>
        <end position="20"/>
    </location>
</feature>
<feature type="compositionally biased region" description="Polar residues" evidence="1">
    <location>
        <begin position="1"/>
        <end position="19"/>
    </location>
</feature>
<sequence>MILSNSKIRSQSRATNKTPFNLLKEMEGDGPTGAFVLANYHQAIKDLKKKEAAGARENAFHPMYHKMIKKLEEY</sequence>
<dbReference type="VEuPathDB" id="FungiDB:VP01_995g5"/>
<dbReference type="AlphaFoldDB" id="A0A0L6U5A2"/>
<protein>
    <submittedName>
        <fullName evidence="2">Uncharacterized protein</fullName>
    </submittedName>
</protein>
<proteinExistence type="predicted"/>
<evidence type="ECO:0000313" key="2">
    <source>
        <dbReference type="EMBL" id="KNZ43701.1"/>
    </source>
</evidence>
<dbReference type="Proteomes" id="UP000037035">
    <property type="component" value="Unassembled WGS sequence"/>
</dbReference>
<reference evidence="2 3" key="1">
    <citation type="submission" date="2015-08" db="EMBL/GenBank/DDBJ databases">
        <title>Next Generation Sequencing and Analysis of the Genome of Puccinia sorghi L Schw, the Causal Agent of Maize Common Rust.</title>
        <authorList>
            <person name="Rochi L."/>
            <person name="Burguener G."/>
            <person name="Darino M."/>
            <person name="Turjanski A."/>
            <person name="Kreff E."/>
            <person name="Dieguez M.J."/>
            <person name="Sacco F."/>
        </authorList>
    </citation>
    <scope>NUCLEOTIDE SEQUENCE [LARGE SCALE GENOMIC DNA]</scope>
    <source>
        <strain evidence="2 3">RO10H11247</strain>
    </source>
</reference>
<dbReference type="EMBL" id="LAVV01015669">
    <property type="protein sequence ID" value="KNZ43701.1"/>
    <property type="molecule type" value="Genomic_DNA"/>
</dbReference>